<dbReference type="AlphaFoldDB" id="A0AAV8R7P1"/>
<proteinExistence type="inferred from homology"/>
<keyword evidence="2" id="KW-0904">Protein phosphatase</keyword>
<dbReference type="EMBL" id="JAQQAF010000004">
    <property type="protein sequence ID" value="KAJ8491803.1"/>
    <property type="molecule type" value="Genomic_DNA"/>
</dbReference>
<name>A0AAV8R7P1_ENSVE</name>
<dbReference type="InterPro" id="IPR050365">
    <property type="entry name" value="TIM50"/>
</dbReference>
<dbReference type="InterPro" id="IPR036412">
    <property type="entry name" value="HAD-like_sf"/>
</dbReference>
<organism evidence="6 7">
    <name type="scientific">Ensete ventricosum</name>
    <name type="common">Abyssinian banana</name>
    <name type="synonym">Musa ensete</name>
    <dbReference type="NCBI Taxonomy" id="4639"/>
    <lineage>
        <taxon>Eukaryota</taxon>
        <taxon>Viridiplantae</taxon>
        <taxon>Streptophyta</taxon>
        <taxon>Embryophyta</taxon>
        <taxon>Tracheophyta</taxon>
        <taxon>Spermatophyta</taxon>
        <taxon>Magnoliopsida</taxon>
        <taxon>Liliopsida</taxon>
        <taxon>Zingiberales</taxon>
        <taxon>Musaceae</taxon>
        <taxon>Ensete</taxon>
    </lineage>
</organism>
<evidence type="ECO:0000256" key="1">
    <source>
        <dbReference type="ARBA" id="ARBA00022801"/>
    </source>
</evidence>
<gene>
    <name evidence="6" type="ORF">OPV22_013524</name>
</gene>
<sequence length="639" mass="72345">MLLPSFSNRLRRSRQLRLRSRPTVRRRRWNREWPRCSGNHDGEAMQRARRDEGAGDSIGVAKQRWLLRWVIYINGGRLPWGSSDQERNRRSAPKSAKGFVKSTFFGLLDLLLFDSWSAFGFVDLLLRVILGWKEFLCILRKVISDNCVCLLYLIHCVDASQVELHVKTFQLETELDTFFQTQQNASSNKDVSVCNSTLAGFGGPYTQLLNSSPFSLDPVSIRRSDILSETNPSNLETIFSPDLDHRASPLKSANYSDEAKHKGTRLPHLVAGGADNATCISNETDDTTCVSSEYQTCGLLDFISDCIHEGTKLPHLVADEIDDATFVSSEYQTCSLSDIYICDSISAFPFDNSVEVTDVITATCPINEFMNSDIMIDMGEEYMILPFLERTVETGDDDDSVQETVMNFNEASLYLAVHPDNENKCNFGNLEEIECFDQLLVFNRLPDLPQAVSSILLPQKAQERKPVTLVLDLDETLVHSTMEQCDDADFTFPVFFNMKHHTVYVRQRPFLQMFLDSVAQMFEVVVFTAAQSIYAGELLDILDPDRKIISKRMYRESCVFSDGTYTKDLTILGVDLAKVVIIDNTPQVFRLQVNNGIPIESWFGDPLDHALVQLLPFLETLVDAEDVRPIIAKKFSNNE</sequence>
<comment type="similarity">
    <text evidence="4">Belongs to the CTDSPL2 family.</text>
</comment>
<dbReference type="NCBIfam" id="TIGR02251">
    <property type="entry name" value="HIF-SF_euk"/>
    <property type="match status" value="1"/>
</dbReference>
<dbReference type="SUPFAM" id="SSF56784">
    <property type="entry name" value="HAD-like"/>
    <property type="match status" value="1"/>
</dbReference>
<protein>
    <recommendedName>
        <fullName evidence="5">FCP1 homology domain-containing protein</fullName>
    </recommendedName>
</protein>
<keyword evidence="7" id="KW-1185">Reference proteome</keyword>
<dbReference type="InterPro" id="IPR023214">
    <property type="entry name" value="HAD_sf"/>
</dbReference>
<comment type="caution">
    <text evidence="6">The sequence shown here is derived from an EMBL/GenBank/DDBJ whole genome shotgun (WGS) entry which is preliminary data.</text>
</comment>
<dbReference type="PROSITE" id="PS50969">
    <property type="entry name" value="FCP1"/>
    <property type="match status" value="1"/>
</dbReference>
<feature type="domain" description="FCP1 homology" evidence="5">
    <location>
        <begin position="462"/>
        <end position="621"/>
    </location>
</feature>
<evidence type="ECO:0000313" key="7">
    <source>
        <dbReference type="Proteomes" id="UP001222027"/>
    </source>
</evidence>
<accession>A0AAV8R7P1</accession>
<evidence type="ECO:0000256" key="3">
    <source>
        <dbReference type="ARBA" id="ARBA00037324"/>
    </source>
</evidence>
<dbReference type="SMART" id="SM00577">
    <property type="entry name" value="CPDc"/>
    <property type="match status" value="1"/>
</dbReference>
<evidence type="ECO:0000259" key="5">
    <source>
        <dbReference type="PROSITE" id="PS50969"/>
    </source>
</evidence>
<comment type="function">
    <text evidence="3">Probable phosphatase.</text>
</comment>
<dbReference type="InterPro" id="IPR004274">
    <property type="entry name" value="FCP1_dom"/>
</dbReference>
<evidence type="ECO:0000313" key="6">
    <source>
        <dbReference type="EMBL" id="KAJ8491803.1"/>
    </source>
</evidence>
<dbReference type="FunFam" id="3.40.50.1000:FF:000015">
    <property type="entry name" value="CTD small phosphatase-like protein 2"/>
    <property type="match status" value="1"/>
</dbReference>
<dbReference type="GO" id="GO:0004721">
    <property type="term" value="F:phosphoprotein phosphatase activity"/>
    <property type="evidence" value="ECO:0007669"/>
    <property type="project" value="UniProtKB-KW"/>
</dbReference>
<dbReference type="Gene3D" id="3.40.50.1000">
    <property type="entry name" value="HAD superfamily/HAD-like"/>
    <property type="match status" value="1"/>
</dbReference>
<dbReference type="CDD" id="cd07521">
    <property type="entry name" value="HAD_FCP1-like"/>
    <property type="match status" value="1"/>
</dbReference>
<dbReference type="GO" id="GO:0005634">
    <property type="term" value="C:nucleus"/>
    <property type="evidence" value="ECO:0007669"/>
    <property type="project" value="UniProtKB-ARBA"/>
</dbReference>
<dbReference type="PANTHER" id="PTHR12210">
    <property type="entry name" value="DULLARD PROTEIN PHOSPHATASE"/>
    <property type="match status" value="1"/>
</dbReference>
<dbReference type="Pfam" id="PF03031">
    <property type="entry name" value="NIF"/>
    <property type="match status" value="1"/>
</dbReference>
<reference evidence="6 7" key="1">
    <citation type="submission" date="2022-12" db="EMBL/GenBank/DDBJ databases">
        <title>Chromosome-scale assembly of the Ensete ventricosum genome.</title>
        <authorList>
            <person name="Dussert Y."/>
            <person name="Stocks J."/>
            <person name="Wendawek A."/>
            <person name="Woldeyes F."/>
            <person name="Nichols R.A."/>
            <person name="Borrell J.S."/>
        </authorList>
    </citation>
    <scope>NUCLEOTIDE SEQUENCE [LARGE SCALE GENOMIC DNA]</scope>
    <source>
        <strain evidence="7">cv. Maze</strain>
        <tissue evidence="6">Seeds</tissue>
    </source>
</reference>
<evidence type="ECO:0000256" key="4">
    <source>
        <dbReference type="ARBA" id="ARBA00038355"/>
    </source>
</evidence>
<dbReference type="InterPro" id="IPR011948">
    <property type="entry name" value="Dullard_phosphatase"/>
</dbReference>
<dbReference type="Proteomes" id="UP001222027">
    <property type="component" value="Unassembled WGS sequence"/>
</dbReference>
<keyword evidence="1" id="KW-0378">Hydrolase</keyword>
<evidence type="ECO:0000256" key="2">
    <source>
        <dbReference type="ARBA" id="ARBA00022912"/>
    </source>
</evidence>